<proteinExistence type="predicted"/>
<accession>A0A0G0MTB0</accession>
<reference evidence="3 4" key="1">
    <citation type="journal article" date="2015" name="Nature">
        <title>rRNA introns, odd ribosomes, and small enigmatic genomes across a large radiation of phyla.</title>
        <authorList>
            <person name="Brown C.T."/>
            <person name="Hug L.A."/>
            <person name="Thomas B.C."/>
            <person name="Sharon I."/>
            <person name="Castelle C.J."/>
            <person name="Singh A."/>
            <person name="Wilkins M.J."/>
            <person name="Williams K.H."/>
            <person name="Banfield J.F."/>
        </authorList>
    </citation>
    <scope>NUCLEOTIDE SEQUENCE [LARGE SCALE GENOMIC DNA]</scope>
</reference>
<dbReference type="InterPro" id="IPR013096">
    <property type="entry name" value="Cupin_2"/>
</dbReference>
<dbReference type="PANTHER" id="PTHR46797:SF1">
    <property type="entry name" value="METHYLPHOSPHONATE SYNTHASE"/>
    <property type="match status" value="1"/>
</dbReference>
<dbReference type="PROSITE" id="PS50943">
    <property type="entry name" value="HTH_CROC1"/>
    <property type="match status" value="1"/>
</dbReference>
<evidence type="ECO:0000256" key="1">
    <source>
        <dbReference type="ARBA" id="ARBA00023125"/>
    </source>
</evidence>
<dbReference type="InterPro" id="IPR010982">
    <property type="entry name" value="Lambda_DNA-bd_dom_sf"/>
</dbReference>
<dbReference type="EMBL" id="LBWG01000023">
    <property type="protein sequence ID" value="KKR03646.1"/>
    <property type="molecule type" value="Genomic_DNA"/>
</dbReference>
<dbReference type="GO" id="GO:0003700">
    <property type="term" value="F:DNA-binding transcription factor activity"/>
    <property type="evidence" value="ECO:0007669"/>
    <property type="project" value="TreeGrafter"/>
</dbReference>
<dbReference type="SUPFAM" id="SSF47413">
    <property type="entry name" value="lambda repressor-like DNA-binding domains"/>
    <property type="match status" value="1"/>
</dbReference>
<dbReference type="CDD" id="cd00093">
    <property type="entry name" value="HTH_XRE"/>
    <property type="match status" value="1"/>
</dbReference>
<dbReference type="InterPro" id="IPR011051">
    <property type="entry name" value="RmlC_Cupin_sf"/>
</dbReference>
<protein>
    <submittedName>
        <fullName evidence="3">Transcriptional regulator, XRE family</fullName>
    </submittedName>
</protein>
<comment type="caution">
    <text evidence="3">The sequence shown here is derived from an EMBL/GenBank/DDBJ whole genome shotgun (WGS) entry which is preliminary data.</text>
</comment>
<dbReference type="InterPro" id="IPR001387">
    <property type="entry name" value="Cro/C1-type_HTH"/>
</dbReference>
<dbReference type="CDD" id="cd02209">
    <property type="entry name" value="cupin_XRE_C"/>
    <property type="match status" value="1"/>
</dbReference>
<sequence length="186" mass="21388">MDSANNIIKKIRKQKGMTLDYLAQVTGLTKGYLSKVERASSLPPFSTLELIAKAFDIDVTSLIEKNSNVNIHPDIDVMKKEERMESNVFQSCDSCSFTSLLHSYKGRYMTPILVTFEPGGEREFSHDGEEFVYILSGQVTLLYENETFELKMGDCFYLDSRKEHCFKNNEKTQSVLLSVSFNYRRF</sequence>
<dbReference type="Pfam" id="PF01381">
    <property type="entry name" value="HTH_3"/>
    <property type="match status" value="1"/>
</dbReference>
<evidence type="ECO:0000313" key="3">
    <source>
        <dbReference type="EMBL" id="KKR03646.1"/>
    </source>
</evidence>
<dbReference type="SUPFAM" id="SSF51182">
    <property type="entry name" value="RmlC-like cupins"/>
    <property type="match status" value="1"/>
</dbReference>
<dbReference type="InterPro" id="IPR014710">
    <property type="entry name" value="RmlC-like_jellyroll"/>
</dbReference>
<dbReference type="SMART" id="SM00530">
    <property type="entry name" value="HTH_XRE"/>
    <property type="match status" value="1"/>
</dbReference>
<dbReference type="InterPro" id="IPR050807">
    <property type="entry name" value="TransReg_Diox_bact_type"/>
</dbReference>
<dbReference type="GO" id="GO:0005829">
    <property type="term" value="C:cytosol"/>
    <property type="evidence" value="ECO:0007669"/>
    <property type="project" value="TreeGrafter"/>
</dbReference>
<keyword evidence="1" id="KW-0238">DNA-binding</keyword>
<organism evidence="3 4">
    <name type="scientific">Candidatus Uhrbacteria bacterium GW2011_GWF2_39_13</name>
    <dbReference type="NCBI Taxonomy" id="1618995"/>
    <lineage>
        <taxon>Bacteria</taxon>
        <taxon>Candidatus Uhriibacteriota</taxon>
    </lineage>
</organism>
<gene>
    <name evidence="3" type="ORF">UT30_C0023G0004</name>
</gene>
<name>A0A0G0MTB0_9BACT</name>
<dbReference type="Gene3D" id="2.60.120.10">
    <property type="entry name" value="Jelly Rolls"/>
    <property type="match status" value="1"/>
</dbReference>
<evidence type="ECO:0000313" key="4">
    <source>
        <dbReference type="Proteomes" id="UP000033935"/>
    </source>
</evidence>
<dbReference type="Pfam" id="PF07883">
    <property type="entry name" value="Cupin_2"/>
    <property type="match status" value="1"/>
</dbReference>
<dbReference type="Proteomes" id="UP000033935">
    <property type="component" value="Unassembled WGS sequence"/>
</dbReference>
<feature type="domain" description="HTH cro/C1-type" evidence="2">
    <location>
        <begin position="8"/>
        <end position="62"/>
    </location>
</feature>
<dbReference type="AlphaFoldDB" id="A0A0G0MTB0"/>
<dbReference type="Gene3D" id="1.10.260.40">
    <property type="entry name" value="lambda repressor-like DNA-binding domains"/>
    <property type="match status" value="1"/>
</dbReference>
<dbReference type="PANTHER" id="PTHR46797">
    <property type="entry name" value="HTH-TYPE TRANSCRIPTIONAL REGULATOR"/>
    <property type="match status" value="1"/>
</dbReference>
<dbReference type="GO" id="GO:0003677">
    <property type="term" value="F:DNA binding"/>
    <property type="evidence" value="ECO:0007669"/>
    <property type="project" value="UniProtKB-KW"/>
</dbReference>
<evidence type="ECO:0000259" key="2">
    <source>
        <dbReference type="PROSITE" id="PS50943"/>
    </source>
</evidence>